<dbReference type="Proteomes" id="UP000887576">
    <property type="component" value="Unplaced"/>
</dbReference>
<dbReference type="WBParaSite" id="JU765_v2.g12856.t1">
    <property type="protein sequence ID" value="JU765_v2.g12856.t1"/>
    <property type="gene ID" value="JU765_v2.g12856"/>
</dbReference>
<name>A0AC34Q4H1_9BILA</name>
<accession>A0AC34Q4H1</accession>
<proteinExistence type="predicted"/>
<evidence type="ECO:0000313" key="2">
    <source>
        <dbReference type="WBParaSite" id="JU765_v2.g12856.t1"/>
    </source>
</evidence>
<protein>
    <submittedName>
        <fullName evidence="2">Uncharacterized protein</fullName>
    </submittedName>
</protein>
<organism evidence="1 2">
    <name type="scientific">Panagrolaimus sp. JU765</name>
    <dbReference type="NCBI Taxonomy" id="591449"/>
    <lineage>
        <taxon>Eukaryota</taxon>
        <taxon>Metazoa</taxon>
        <taxon>Ecdysozoa</taxon>
        <taxon>Nematoda</taxon>
        <taxon>Chromadorea</taxon>
        <taxon>Rhabditida</taxon>
        <taxon>Tylenchina</taxon>
        <taxon>Panagrolaimomorpha</taxon>
        <taxon>Panagrolaimoidea</taxon>
        <taxon>Panagrolaimidae</taxon>
        <taxon>Panagrolaimus</taxon>
    </lineage>
</organism>
<reference evidence="2" key="1">
    <citation type="submission" date="2022-11" db="UniProtKB">
        <authorList>
            <consortium name="WormBaseParasite"/>
        </authorList>
    </citation>
    <scope>IDENTIFICATION</scope>
</reference>
<evidence type="ECO:0000313" key="1">
    <source>
        <dbReference type="Proteomes" id="UP000887576"/>
    </source>
</evidence>
<sequence length="73" mass="8465">MPVIFGPVDYFAWLFEDKRREVSDTRRSRKAILAGNWQIHSFWTWTCELSIKSFGDGRGSGVKAEQVVPECDR</sequence>